<evidence type="ECO:0000313" key="1">
    <source>
        <dbReference type="EMBL" id="BCM25643.1"/>
    </source>
</evidence>
<name>A0A8D5G452_9PROT</name>
<protein>
    <recommendedName>
        <fullName evidence="3">Type II secretion system protein</fullName>
    </recommendedName>
</protein>
<dbReference type="Proteomes" id="UP000826722">
    <property type="component" value="Chromosome"/>
</dbReference>
<evidence type="ECO:0000313" key="2">
    <source>
        <dbReference type="Proteomes" id="UP000826722"/>
    </source>
</evidence>
<proteinExistence type="predicted"/>
<evidence type="ECO:0008006" key="3">
    <source>
        <dbReference type="Google" id="ProtNLM"/>
    </source>
</evidence>
<organism evidence="1 2">
    <name type="scientific">Methyloradius palustris</name>
    <dbReference type="NCBI Taxonomy" id="2778876"/>
    <lineage>
        <taxon>Bacteria</taxon>
        <taxon>Pseudomonadati</taxon>
        <taxon>Pseudomonadota</taxon>
        <taxon>Betaproteobacteria</taxon>
        <taxon>Nitrosomonadales</taxon>
        <taxon>Methylophilaceae</taxon>
        <taxon>Methyloradius</taxon>
    </lineage>
</organism>
<sequence>MLLIVGIMLGEAGALWSEARKHDREQELLKVGSKMRLAIGQYYKQTPGPIKQYPRSLAALLKDDRFPIPKRYLRQIYSDPMTGQKNWGVLESPSGGIMGIYSLSGGIPYKVANFRPIYKLFENKKSYGDWIFAYSPELDI</sequence>
<gene>
    <name evidence="1" type="ORF">ZMTM_19020</name>
</gene>
<dbReference type="EMBL" id="AP024110">
    <property type="protein sequence ID" value="BCM25643.1"/>
    <property type="molecule type" value="Genomic_DNA"/>
</dbReference>
<reference evidence="1" key="1">
    <citation type="journal article" date="2021" name="Arch. Microbiol.">
        <title>Methyloradius palustris gen. nov., sp. nov., a methanol-oxidizing bacterium isolated from snow.</title>
        <authorList>
            <person name="Miyadera T."/>
            <person name="Kojima H."/>
            <person name="Fukui M."/>
        </authorList>
    </citation>
    <scope>NUCLEOTIDE SEQUENCE</scope>
    <source>
        <strain evidence="1">Zm11</strain>
    </source>
</reference>
<keyword evidence="2" id="KW-1185">Reference proteome</keyword>
<dbReference type="AlphaFoldDB" id="A0A8D5G452"/>
<dbReference type="KEGG" id="mpau:ZMTM_19020"/>
<accession>A0A8D5G452</accession>